<feature type="transmembrane region" description="Helical" evidence="3">
    <location>
        <begin position="923"/>
        <end position="943"/>
    </location>
</feature>
<feature type="transmembrane region" description="Helical" evidence="3">
    <location>
        <begin position="266"/>
        <end position="282"/>
    </location>
</feature>
<protein>
    <submittedName>
        <fullName evidence="4">DUF2339 domain-containing protein</fullName>
    </submittedName>
</protein>
<feature type="region of interest" description="Disordered" evidence="2">
    <location>
        <begin position="108"/>
        <end position="129"/>
    </location>
</feature>
<feature type="transmembrane region" description="Helical" evidence="3">
    <location>
        <begin position="690"/>
        <end position="710"/>
    </location>
</feature>
<feature type="transmembrane region" description="Helical" evidence="3">
    <location>
        <begin position="421"/>
        <end position="441"/>
    </location>
</feature>
<keyword evidence="3" id="KW-0812">Transmembrane</keyword>
<feature type="transmembrane region" description="Helical" evidence="3">
    <location>
        <begin position="629"/>
        <end position="649"/>
    </location>
</feature>
<feature type="transmembrane region" description="Helical" evidence="3">
    <location>
        <begin position="749"/>
        <end position="766"/>
    </location>
</feature>
<feature type="coiled-coil region" evidence="1">
    <location>
        <begin position="25"/>
        <end position="52"/>
    </location>
</feature>
<feature type="transmembrane region" description="Helical" evidence="3">
    <location>
        <begin position="877"/>
        <end position="903"/>
    </location>
</feature>
<feature type="transmembrane region" description="Helical" evidence="3">
    <location>
        <begin position="6"/>
        <end position="26"/>
    </location>
</feature>
<dbReference type="Proteomes" id="UP000606724">
    <property type="component" value="Unassembled WGS sequence"/>
</dbReference>
<evidence type="ECO:0000256" key="1">
    <source>
        <dbReference type="SAM" id="Coils"/>
    </source>
</evidence>
<sequence>MLYLLINQLGWLAFMALLIVVFILYARISQQIRQLRHDMTALQAELKRQKEGLITAKSSHADINSDQESQFASVPDTSPTLRSSMPPPIPLAAVDLVTAADASAEPIEENLGLKPKPEESTKTRTPVTTIEPDERSLPIVTSIIYSMQNWFFGGNLVVRVGVLVLLVGVVLLLRLLSDYIEIPIAFKLIAIGVLGLGLAALGLKLVKNRFAYGITLQGAGLAIAYLTTFFAYSVYQVLASLPSFIGLGLLSALTVVLAVRQNAFPLALLALSGGFFAPILTSQDTGSLTVLFSYYLLLNVTIAVIAHYRPWKVLNIFGSGVTFGLAYYWGLTENVTVIIDNQRWSLVVLVALHLILYLFVVIRYAQQIIAYNDDNEAIMNVANVEERRSSYVFPIDIGLLFSVPILAFGLFSALLQDIHHALTIVSAILAMIYLGLGWRFIKRSQRYALITEGMLALGFGFLALVIPLALDAEWIAFGWSVQGLALVWFGRRSLRAWSVLFGLLLQLLSIAMLMITVVFTIKDYPTLALTISALSYLATMFILRASNSPIDDANNQLNANHTLTAYTKALGIGELATKQWLTSINSQSMAFNLMWRSPNLGRFLTFTAMVWLLYVLVIDFDHWLASRRLATTALLGLATLTSLAIYQAINHYHSWREIRQFSHGLLLLFYAALLFQLPQKYEFDYQWTTFHWPIFIMLLIGWLVVGQLWLRTWHKELELKSFDSASWLGAGIILLAEAMHYGLPDSKGVMTILVPVAFMLAGLWWTQRQAMAQYNDKQSHSQTGAATSAFAPYWFDWHQALLDSAKIFVPITLGWAIFTNFTYDGIIWELPYFPLFNLYDVTLWLVVFYGLGVYLLRQPHGRGSRNLLKAIPKNDMLLIILALISFWIGSSMLVRTLHAFIGTPLWTGGLYDVTGGAWNSEQVQTGLTILWTLIALVATIIASRYGQRTLWFMGIGLLGVVVLKLVLVDLSQTEAIWRVISFLGAGSLILVIGYLAPLPPAREDLTDEFE</sequence>
<evidence type="ECO:0000256" key="3">
    <source>
        <dbReference type="SAM" id="Phobius"/>
    </source>
</evidence>
<feature type="transmembrane region" description="Helical" evidence="3">
    <location>
        <begin position="527"/>
        <end position="545"/>
    </location>
</feature>
<dbReference type="InterPro" id="IPR019286">
    <property type="entry name" value="DUF2339_TM"/>
</dbReference>
<feature type="transmembrane region" description="Helical" evidence="3">
    <location>
        <begin position="238"/>
        <end position="259"/>
    </location>
</feature>
<dbReference type="PANTHER" id="PTHR38434">
    <property type="entry name" value="BLL2549 PROTEIN"/>
    <property type="match status" value="1"/>
</dbReference>
<feature type="transmembrane region" description="Helical" evidence="3">
    <location>
        <begin position="599"/>
        <end position="617"/>
    </location>
</feature>
<evidence type="ECO:0000313" key="4">
    <source>
        <dbReference type="EMBL" id="MBD7948307.1"/>
    </source>
</evidence>
<feature type="transmembrane region" description="Helical" evidence="3">
    <location>
        <begin position="397"/>
        <end position="415"/>
    </location>
</feature>
<reference evidence="4 5" key="1">
    <citation type="submission" date="2020-08" db="EMBL/GenBank/DDBJ databases">
        <title>A Genomic Blueprint of the Chicken Gut Microbiome.</title>
        <authorList>
            <person name="Gilroy R."/>
            <person name="Ravi A."/>
            <person name="Getino M."/>
            <person name="Pursley I."/>
            <person name="Horton D.L."/>
            <person name="Alikhan N.-F."/>
            <person name="Baker D."/>
            <person name="Gharbi K."/>
            <person name="Hall N."/>
            <person name="Watson M."/>
            <person name="Adriaenssens E.M."/>
            <person name="Foster-Nyarko E."/>
            <person name="Jarju S."/>
            <person name="Secka A."/>
            <person name="Antonio M."/>
            <person name="Oren A."/>
            <person name="Chaudhuri R."/>
            <person name="La Ragione R.M."/>
            <person name="Hildebrand F."/>
            <person name="Pallen M.J."/>
        </authorList>
    </citation>
    <scope>NUCLEOTIDE SEQUENCE [LARGE SCALE GENOMIC DNA]</scope>
    <source>
        <strain evidence="4 5">Sa4CVA2</strain>
    </source>
</reference>
<feature type="transmembrane region" description="Helical" evidence="3">
    <location>
        <begin position="661"/>
        <end position="678"/>
    </location>
</feature>
<keyword evidence="3" id="KW-1133">Transmembrane helix</keyword>
<feature type="transmembrane region" description="Helical" evidence="3">
    <location>
        <begin position="807"/>
        <end position="823"/>
    </location>
</feature>
<name>A0ABR8RLE4_9GAMM</name>
<feature type="transmembrane region" description="Helical" evidence="3">
    <location>
        <begin position="313"/>
        <end position="331"/>
    </location>
</feature>
<accession>A0ABR8RLE4</accession>
<feature type="transmembrane region" description="Helical" evidence="3">
    <location>
        <begin position="182"/>
        <end position="203"/>
    </location>
</feature>
<proteinExistence type="predicted"/>
<feature type="transmembrane region" description="Helical" evidence="3">
    <location>
        <begin position="210"/>
        <end position="232"/>
    </location>
</feature>
<feature type="transmembrane region" description="Helical" evidence="3">
    <location>
        <begin position="497"/>
        <end position="521"/>
    </location>
</feature>
<feature type="transmembrane region" description="Helical" evidence="3">
    <location>
        <begin position="288"/>
        <end position="306"/>
    </location>
</feature>
<feature type="transmembrane region" description="Helical" evidence="3">
    <location>
        <begin position="474"/>
        <end position="490"/>
    </location>
</feature>
<evidence type="ECO:0000256" key="2">
    <source>
        <dbReference type="SAM" id="MobiDB-lite"/>
    </source>
</evidence>
<dbReference type="Pfam" id="PF10101">
    <property type="entry name" value="DUF2339"/>
    <property type="match status" value="1"/>
</dbReference>
<keyword evidence="5" id="KW-1185">Reference proteome</keyword>
<keyword evidence="1" id="KW-0175">Coiled coil</keyword>
<gene>
    <name evidence="4" type="ORF">H9653_09830</name>
</gene>
<dbReference type="EMBL" id="JACSQR010000030">
    <property type="protein sequence ID" value="MBD7948307.1"/>
    <property type="molecule type" value="Genomic_DNA"/>
</dbReference>
<comment type="caution">
    <text evidence="4">The sequence shown here is derived from an EMBL/GenBank/DDBJ whole genome shotgun (WGS) entry which is preliminary data.</text>
</comment>
<keyword evidence="3" id="KW-0472">Membrane</keyword>
<feature type="transmembrane region" description="Helical" evidence="3">
    <location>
        <begin position="343"/>
        <end position="362"/>
    </location>
</feature>
<organism evidence="4 5">
    <name type="scientific">Psychrobacter communis</name>
    <dbReference type="NCBI Taxonomy" id="2762238"/>
    <lineage>
        <taxon>Bacteria</taxon>
        <taxon>Pseudomonadati</taxon>
        <taxon>Pseudomonadota</taxon>
        <taxon>Gammaproteobacteria</taxon>
        <taxon>Moraxellales</taxon>
        <taxon>Moraxellaceae</taxon>
        <taxon>Psychrobacter</taxon>
    </lineage>
</organism>
<feature type="transmembrane region" description="Helical" evidence="3">
    <location>
        <begin position="976"/>
        <end position="996"/>
    </location>
</feature>
<feature type="transmembrane region" description="Helical" evidence="3">
    <location>
        <begin position="448"/>
        <end position="468"/>
    </location>
</feature>
<feature type="transmembrane region" description="Helical" evidence="3">
    <location>
        <begin position="950"/>
        <end position="970"/>
    </location>
</feature>
<evidence type="ECO:0000313" key="5">
    <source>
        <dbReference type="Proteomes" id="UP000606724"/>
    </source>
</evidence>
<dbReference type="PANTHER" id="PTHR38434:SF1">
    <property type="entry name" value="BLL2549 PROTEIN"/>
    <property type="match status" value="1"/>
</dbReference>
<feature type="transmembrane region" description="Helical" evidence="3">
    <location>
        <begin position="722"/>
        <end position="743"/>
    </location>
</feature>
<feature type="transmembrane region" description="Helical" evidence="3">
    <location>
        <begin position="156"/>
        <end position="176"/>
    </location>
</feature>
<feature type="transmembrane region" description="Helical" evidence="3">
    <location>
        <begin position="835"/>
        <end position="856"/>
    </location>
</feature>